<evidence type="ECO:0000313" key="7">
    <source>
        <dbReference type="EMBL" id="ABK14144.1"/>
    </source>
</evidence>
<dbReference type="AlphaFoldDB" id="A0B620"/>
<keyword evidence="4" id="KW-0479">Metal-binding</keyword>
<dbReference type="SFLD" id="SFLDS00005">
    <property type="entry name" value="Isoprenoid_Synthase_Type_I"/>
    <property type="match status" value="1"/>
</dbReference>
<keyword evidence="8" id="KW-1185">Reference proteome</keyword>
<dbReference type="GO" id="GO:0046872">
    <property type="term" value="F:metal ion binding"/>
    <property type="evidence" value="ECO:0007669"/>
    <property type="project" value="UniProtKB-KW"/>
</dbReference>
<dbReference type="Gene3D" id="1.10.600.10">
    <property type="entry name" value="Farnesyl Diphosphate Synthase"/>
    <property type="match status" value="1"/>
</dbReference>
<dbReference type="GeneID" id="4462474"/>
<comment type="cofactor">
    <cofactor evidence="1">
        <name>Mg(2+)</name>
        <dbReference type="ChEBI" id="CHEBI:18420"/>
    </cofactor>
</comment>
<dbReference type="GO" id="GO:0004659">
    <property type="term" value="F:prenyltransferase activity"/>
    <property type="evidence" value="ECO:0007669"/>
    <property type="project" value="InterPro"/>
</dbReference>
<dbReference type="InterPro" id="IPR008949">
    <property type="entry name" value="Isoprenoid_synthase_dom_sf"/>
</dbReference>
<dbReference type="InterPro" id="IPR033749">
    <property type="entry name" value="Polyprenyl_synt_CS"/>
</dbReference>
<gene>
    <name evidence="7" type="ordered locus">Mthe_0351</name>
</gene>
<dbReference type="InterPro" id="IPR000092">
    <property type="entry name" value="Polyprenyl_synt"/>
</dbReference>
<dbReference type="KEGG" id="mtp:Mthe_0351"/>
<dbReference type="CDD" id="cd00685">
    <property type="entry name" value="Trans_IPPS_HT"/>
    <property type="match status" value="1"/>
</dbReference>
<dbReference type="HOGENOM" id="CLU_014015_2_0_2"/>
<evidence type="ECO:0000256" key="5">
    <source>
        <dbReference type="ARBA" id="ARBA00022842"/>
    </source>
</evidence>
<evidence type="ECO:0000256" key="1">
    <source>
        <dbReference type="ARBA" id="ARBA00001946"/>
    </source>
</evidence>
<evidence type="ECO:0000256" key="4">
    <source>
        <dbReference type="ARBA" id="ARBA00022723"/>
    </source>
</evidence>
<reference evidence="7 8" key="1">
    <citation type="submission" date="2006-10" db="EMBL/GenBank/DDBJ databases">
        <title>Complete sequence of Methanosaeta thermophila PT.</title>
        <authorList>
            <consortium name="US DOE Joint Genome Institute"/>
            <person name="Copeland A."/>
            <person name="Lucas S."/>
            <person name="Lapidus A."/>
            <person name="Barry K."/>
            <person name="Detter J.C."/>
            <person name="Glavina del Rio T."/>
            <person name="Hammon N."/>
            <person name="Israni S."/>
            <person name="Pitluck S."/>
            <person name="Chain P."/>
            <person name="Malfatti S."/>
            <person name="Shin M."/>
            <person name="Vergez L."/>
            <person name="Schmutz J."/>
            <person name="Larimer F."/>
            <person name="Land M."/>
            <person name="Hauser L."/>
            <person name="Kyrpides N."/>
            <person name="Kim E."/>
            <person name="Smith K.S."/>
            <person name="Ingram-Smith C."/>
            <person name="Richardson P."/>
        </authorList>
    </citation>
    <scope>NUCLEOTIDE SEQUENCE [LARGE SCALE GENOMIC DNA]</scope>
    <source>
        <strain evidence="8">DSM 6194 / JCM 14653 / NBRC 101360 / PT</strain>
    </source>
</reference>
<evidence type="ECO:0000256" key="6">
    <source>
        <dbReference type="RuleBase" id="RU004466"/>
    </source>
</evidence>
<dbReference type="Proteomes" id="UP000000674">
    <property type="component" value="Chromosome"/>
</dbReference>
<name>A0B620_METTP</name>
<dbReference type="EMBL" id="CP000477">
    <property type="protein sequence ID" value="ABK14144.1"/>
    <property type="molecule type" value="Genomic_DNA"/>
</dbReference>
<sequence>MFANWEEHGLIEDGLGALVQESQGLHVGEVIEYVLMSPGKRVRPLILLFSSEAFGCDPRYALNAALAVELAHAASLIHDDILDCGVERRGAPSAFRRFGMEASLLAGDYLISMSIGLISSYGEPAIRLFSKACMDMAEGEIIDLSRIASPQEYYQCITKKTASLFAASARLGCMIAGADREDQILYERYGLELGLAYQIVDDLEELIGIDQGKRSTKKSMTLPRIYALRSGPEETLRMCVDAVREHTGNAHTSLRSAGGDPEMKERLLMILDCMTESMVKRCSLPSPLF</sequence>
<evidence type="ECO:0000256" key="3">
    <source>
        <dbReference type="ARBA" id="ARBA00022679"/>
    </source>
</evidence>
<organism evidence="7 8">
    <name type="scientific">Methanothrix thermoacetophila (strain DSM 6194 / JCM 14653 / NBRC 101360 / PT)</name>
    <name type="common">Methanosaeta thermophila</name>
    <dbReference type="NCBI Taxonomy" id="349307"/>
    <lineage>
        <taxon>Archaea</taxon>
        <taxon>Methanobacteriati</taxon>
        <taxon>Methanobacteriota</taxon>
        <taxon>Stenosarchaea group</taxon>
        <taxon>Methanomicrobia</taxon>
        <taxon>Methanotrichales</taxon>
        <taxon>Methanotrichaceae</taxon>
        <taxon>Methanothrix</taxon>
    </lineage>
</organism>
<dbReference type="OrthoDB" id="106922at2157"/>
<dbReference type="SUPFAM" id="SSF48576">
    <property type="entry name" value="Terpenoid synthases"/>
    <property type="match status" value="1"/>
</dbReference>
<comment type="similarity">
    <text evidence="2 6">Belongs to the FPP/GGPP synthase family.</text>
</comment>
<dbReference type="STRING" id="349307.Mthe_0351"/>
<dbReference type="RefSeq" id="WP_011695542.1">
    <property type="nucleotide sequence ID" value="NC_008553.1"/>
</dbReference>
<evidence type="ECO:0000313" key="8">
    <source>
        <dbReference type="Proteomes" id="UP000000674"/>
    </source>
</evidence>
<protein>
    <submittedName>
        <fullName evidence="7">Polyprenyl synthetase</fullName>
    </submittedName>
</protein>
<keyword evidence="5" id="KW-0460">Magnesium</keyword>
<dbReference type="GO" id="GO:0008299">
    <property type="term" value="P:isoprenoid biosynthetic process"/>
    <property type="evidence" value="ECO:0007669"/>
    <property type="project" value="InterPro"/>
</dbReference>
<accession>A0B620</accession>
<dbReference type="PANTHER" id="PTHR12001:SF85">
    <property type="entry name" value="SHORT CHAIN ISOPRENYL DIPHOSPHATE SYNTHASE"/>
    <property type="match status" value="1"/>
</dbReference>
<dbReference type="PROSITE" id="PS00723">
    <property type="entry name" value="POLYPRENYL_SYNTHASE_1"/>
    <property type="match status" value="1"/>
</dbReference>
<evidence type="ECO:0000256" key="2">
    <source>
        <dbReference type="ARBA" id="ARBA00006706"/>
    </source>
</evidence>
<dbReference type="Pfam" id="PF00348">
    <property type="entry name" value="polyprenyl_synt"/>
    <property type="match status" value="1"/>
</dbReference>
<keyword evidence="3 6" id="KW-0808">Transferase</keyword>
<dbReference type="PANTHER" id="PTHR12001">
    <property type="entry name" value="GERANYLGERANYL PYROPHOSPHATE SYNTHASE"/>
    <property type="match status" value="1"/>
</dbReference>
<proteinExistence type="inferred from homology"/>